<accession>A0A151RHA2</accession>
<sequence length="187" mass="22105">MLHDVGLQSFKRAHMYETTCNDLEKPLYLNCTKFTRLSAILRFFTELLELLNEMLPEGNTLPNRNYEVKKVLCPMGLEYKKIYACPNDCMLYHGEFEGLHQCPRRGLSRYRKKQDDSDYDVSTKGPPAKVLWYLPIVLRLKHLFANADDAKLMRWHGDERKCDGSLRHPTDCLQWKKTIVARRYKHH</sequence>
<gene>
    <name evidence="1" type="ORF">KK1_036778</name>
</gene>
<proteinExistence type="predicted"/>
<reference evidence="1" key="1">
    <citation type="journal article" date="2012" name="Nat. Biotechnol.">
        <title>Draft genome sequence of pigeonpea (Cajanus cajan), an orphan legume crop of resource-poor farmers.</title>
        <authorList>
            <person name="Varshney R.K."/>
            <person name="Chen W."/>
            <person name="Li Y."/>
            <person name="Bharti A.K."/>
            <person name="Saxena R.K."/>
            <person name="Schlueter J.A."/>
            <person name="Donoghue M.T."/>
            <person name="Azam S."/>
            <person name="Fan G."/>
            <person name="Whaley A.M."/>
            <person name="Farmer A.D."/>
            <person name="Sheridan J."/>
            <person name="Iwata A."/>
            <person name="Tuteja R."/>
            <person name="Penmetsa R.V."/>
            <person name="Wu W."/>
            <person name="Upadhyaya H.D."/>
            <person name="Yang S.P."/>
            <person name="Shah T."/>
            <person name="Saxena K.B."/>
            <person name="Michael T."/>
            <person name="McCombie W.R."/>
            <person name="Yang B."/>
            <person name="Zhang G."/>
            <person name="Yang H."/>
            <person name="Wang J."/>
            <person name="Spillane C."/>
            <person name="Cook D.R."/>
            <person name="May G.D."/>
            <person name="Xu X."/>
            <person name="Jackson S.A."/>
        </authorList>
    </citation>
    <scope>NUCLEOTIDE SEQUENCE [LARGE SCALE GENOMIC DNA]</scope>
</reference>
<dbReference type="PANTHER" id="PTHR10775:SF180">
    <property type="entry name" value="TRANSPOSON, EN_SPM-LIKE, TRANSPOSASE-ASSOCIATED DOMAIN PROTEIN-RELATED"/>
    <property type="match status" value="1"/>
</dbReference>
<evidence type="ECO:0000313" key="2">
    <source>
        <dbReference type="Proteomes" id="UP000075243"/>
    </source>
</evidence>
<dbReference type="AlphaFoldDB" id="A0A151RHA2"/>
<evidence type="ECO:0000313" key="1">
    <source>
        <dbReference type="EMBL" id="KYP41853.1"/>
    </source>
</evidence>
<dbReference type="PANTHER" id="PTHR10775">
    <property type="entry name" value="OS08G0208400 PROTEIN"/>
    <property type="match status" value="1"/>
</dbReference>
<dbReference type="Proteomes" id="UP000075243">
    <property type="component" value="Unassembled WGS sequence"/>
</dbReference>
<dbReference type="Gramene" id="C.cajan_35295.t">
    <property type="protein sequence ID" value="C.cajan_35295.t"/>
    <property type="gene ID" value="C.cajan_35295"/>
</dbReference>
<name>A0A151RHA2_CAJCA</name>
<keyword evidence="2" id="KW-1185">Reference proteome</keyword>
<organism evidence="1 2">
    <name type="scientific">Cajanus cajan</name>
    <name type="common">Pigeon pea</name>
    <name type="synonym">Cajanus indicus</name>
    <dbReference type="NCBI Taxonomy" id="3821"/>
    <lineage>
        <taxon>Eukaryota</taxon>
        <taxon>Viridiplantae</taxon>
        <taxon>Streptophyta</taxon>
        <taxon>Embryophyta</taxon>
        <taxon>Tracheophyta</taxon>
        <taxon>Spermatophyta</taxon>
        <taxon>Magnoliopsida</taxon>
        <taxon>eudicotyledons</taxon>
        <taxon>Gunneridae</taxon>
        <taxon>Pentapetalae</taxon>
        <taxon>rosids</taxon>
        <taxon>fabids</taxon>
        <taxon>Fabales</taxon>
        <taxon>Fabaceae</taxon>
        <taxon>Papilionoideae</taxon>
        <taxon>50 kb inversion clade</taxon>
        <taxon>NPAAA clade</taxon>
        <taxon>indigoferoid/millettioid clade</taxon>
        <taxon>Phaseoleae</taxon>
        <taxon>Cajanus</taxon>
    </lineage>
</organism>
<dbReference type="EMBL" id="KQ483749">
    <property type="protein sequence ID" value="KYP41853.1"/>
    <property type="molecule type" value="Genomic_DNA"/>
</dbReference>
<protein>
    <submittedName>
        <fullName evidence="1">Uncharacterized protein</fullName>
    </submittedName>
</protein>